<sequence length="61" mass="7019">MTNDNSNEQLHAKEAEPKNEMVDDFNDVVELGKQMEQISEENDEDKLEKSHDSAVRSDLNK</sequence>
<organism evidence="2 3">
    <name type="scientific">Staphylococcus casei</name>
    <dbReference type="NCBI Taxonomy" id="201828"/>
    <lineage>
        <taxon>Bacteria</taxon>
        <taxon>Bacillati</taxon>
        <taxon>Bacillota</taxon>
        <taxon>Bacilli</taxon>
        <taxon>Bacillales</taxon>
        <taxon>Staphylococcaceae</taxon>
        <taxon>Staphylococcus</taxon>
    </lineage>
</organism>
<dbReference type="EMBL" id="CP133006">
    <property type="protein sequence ID" value="WZG09040.1"/>
    <property type="molecule type" value="Genomic_DNA"/>
</dbReference>
<feature type="region of interest" description="Disordered" evidence="1">
    <location>
        <begin position="1"/>
        <end position="61"/>
    </location>
</feature>
<name>A0ABZ2WA55_9STAP</name>
<keyword evidence="3" id="KW-1185">Reference proteome</keyword>
<feature type="compositionally biased region" description="Basic and acidic residues" evidence="1">
    <location>
        <begin position="10"/>
        <end position="21"/>
    </location>
</feature>
<feature type="compositionally biased region" description="Basic and acidic residues" evidence="1">
    <location>
        <begin position="46"/>
        <end position="61"/>
    </location>
</feature>
<proteinExistence type="predicted"/>
<evidence type="ECO:0000256" key="1">
    <source>
        <dbReference type="SAM" id="MobiDB-lite"/>
    </source>
</evidence>
<evidence type="ECO:0000313" key="3">
    <source>
        <dbReference type="Proteomes" id="UP001468345"/>
    </source>
</evidence>
<dbReference type="RefSeq" id="WP_069822682.1">
    <property type="nucleotide sequence ID" value="NZ_CP133006.1"/>
</dbReference>
<dbReference type="Proteomes" id="UP001468345">
    <property type="component" value="Chromosome"/>
</dbReference>
<gene>
    <name evidence="2" type="ORF">SHJJP9002_000974</name>
</gene>
<accession>A0ABZ2WA55</accession>
<evidence type="ECO:0000313" key="2">
    <source>
        <dbReference type="EMBL" id="WZG09040.1"/>
    </source>
</evidence>
<reference evidence="2 3" key="1">
    <citation type="journal article" date="2024" name="ISME J.">
        <title>Staphylococcus epidermidis bacteriocin A37 kills natural competitors with a unique mechanism of action.</title>
        <authorList>
            <person name="Puls J.S."/>
            <person name="Winnerling B."/>
            <person name="Power J.J."/>
            <person name="Kruger A.M."/>
            <person name="Brajtenbach D."/>
            <person name="Johnson M."/>
            <person name="Bilici K."/>
            <person name="Camus L."/>
            <person name="Fliesswasser T."/>
            <person name="Schneider T."/>
            <person name="Sahl H.G."/>
            <person name="Ghosal D."/>
            <person name="Kubitscheck U."/>
            <person name="Heilbronner S."/>
            <person name="Grein F."/>
        </authorList>
    </citation>
    <scope>NUCLEOTIDE SEQUENCE [LARGE SCALE GENOMIC DNA]</scope>
    <source>
        <strain evidence="2 3">SCK7</strain>
    </source>
</reference>
<protein>
    <submittedName>
        <fullName evidence="2">SAS053 family protein</fullName>
    </submittedName>
</protein>
<dbReference type="NCBIfam" id="NF040875">
    <property type="entry name" value="SAS053_fam"/>
    <property type="match status" value="1"/>
</dbReference>